<dbReference type="GeneID" id="25337452"/>
<dbReference type="RefSeq" id="XP_013337415.1">
    <property type="nucleotide sequence ID" value="XM_013481961.1"/>
</dbReference>
<accession>U6MGI8</accession>
<gene>
    <name evidence="2" type="ORF">EMWEY_00034660</name>
</gene>
<reference evidence="2" key="1">
    <citation type="submission" date="2013-10" db="EMBL/GenBank/DDBJ databases">
        <title>Genomic analysis of the causative agents of coccidiosis in chickens.</title>
        <authorList>
            <person name="Reid A.J."/>
            <person name="Blake D."/>
            <person name="Billington K."/>
            <person name="Browne H."/>
            <person name="Dunn M."/>
            <person name="Hung S."/>
            <person name="Kawahara F."/>
            <person name="Miranda-Saavedra D."/>
            <person name="Mourier T."/>
            <person name="Nagra H."/>
            <person name="Otto T.D."/>
            <person name="Rawlings N."/>
            <person name="Sanchez A."/>
            <person name="Sanders M."/>
            <person name="Subramaniam C."/>
            <person name="Tay Y."/>
            <person name="Dear P."/>
            <person name="Doerig C."/>
            <person name="Gruber A."/>
            <person name="Parkinson J."/>
            <person name="Shirley M."/>
            <person name="Wan K.L."/>
            <person name="Berriman M."/>
            <person name="Tomley F."/>
            <person name="Pain A."/>
        </authorList>
    </citation>
    <scope>NUCLEOTIDE SEQUENCE [LARGE SCALE GENOMIC DNA]</scope>
    <source>
        <strain evidence="2">Weybridge</strain>
    </source>
</reference>
<dbReference type="OMA" id="EGRERNC"/>
<proteinExistence type="predicted"/>
<feature type="compositionally biased region" description="Basic and acidic residues" evidence="1">
    <location>
        <begin position="393"/>
        <end position="406"/>
    </location>
</feature>
<dbReference type="EMBL" id="HG721924">
    <property type="protein sequence ID" value="CDJ60765.1"/>
    <property type="molecule type" value="Genomic_DNA"/>
</dbReference>
<evidence type="ECO:0000313" key="2">
    <source>
        <dbReference type="EMBL" id="CDJ60765.1"/>
    </source>
</evidence>
<organism evidence="2 3">
    <name type="scientific">Eimeria maxima</name>
    <name type="common">Coccidian parasite</name>
    <dbReference type="NCBI Taxonomy" id="5804"/>
    <lineage>
        <taxon>Eukaryota</taxon>
        <taxon>Sar</taxon>
        <taxon>Alveolata</taxon>
        <taxon>Apicomplexa</taxon>
        <taxon>Conoidasida</taxon>
        <taxon>Coccidia</taxon>
        <taxon>Eucoccidiorida</taxon>
        <taxon>Eimeriorina</taxon>
        <taxon>Eimeriidae</taxon>
        <taxon>Eimeria</taxon>
    </lineage>
</organism>
<feature type="compositionally biased region" description="Basic and acidic residues" evidence="1">
    <location>
        <begin position="1"/>
        <end position="16"/>
    </location>
</feature>
<evidence type="ECO:0000256" key="1">
    <source>
        <dbReference type="SAM" id="MobiDB-lite"/>
    </source>
</evidence>
<feature type="compositionally biased region" description="Polar residues" evidence="1">
    <location>
        <begin position="375"/>
        <end position="385"/>
    </location>
</feature>
<evidence type="ECO:0000313" key="3">
    <source>
        <dbReference type="Proteomes" id="UP000030763"/>
    </source>
</evidence>
<feature type="region of interest" description="Disordered" evidence="1">
    <location>
        <begin position="1"/>
        <end position="35"/>
    </location>
</feature>
<keyword evidence="3" id="KW-1185">Reference proteome</keyword>
<protein>
    <submittedName>
        <fullName evidence="2">Uncharacterized protein</fullName>
    </submittedName>
</protein>
<dbReference type="VEuPathDB" id="ToxoDB:EMWEY_00034660"/>
<feature type="region of interest" description="Disordered" evidence="1">
    <location>
        <begin position="372"/>
        <end position="477"/>
    </location>
</feature>
<name>U6MGI8_EIMMA</name>
<dbReference type="AlphaFoldDB" id="U6MGI8"/>
<dbReference type="OrthoDB" id="348621at2759"/>
<feature type="compositionally biased region" description="Polar residues" evidence="1">
    <location>
        <begin position="429"/>
        <end position="438"/>
    </location>
</feature>
<reference evidence="2" key="2">
    <citation type="submission" date="2013-10" db="EMBL/GenBank/DDBJ databases">
        <authorList>
            <person name="Aslett M."/>
        </authorList>
    </citation>
    <scope>NUCLEOTIDE SEQUENCE [LARGE SCALE GENOMIC DNA]</scope>
    <source>
        <strain evidence="2">Weybridge</strain>
    </source>
</reference>
<sequence length="760" mass="81293">MERHENRTDSGTRRSTDVAAPARPERQLRGPTSKTALRFLAGAEGEKSKEWGESCISPAEDPPAVAASATAVEEDELVEGDAVENHLLKRASLYAVELRRLISNSESVLRKLDNQLRARCIAAFLCLSVVELSALLSLLEGRERNCVQREICVIYRRIWALRDSLGSRSVSVSRQRHIKCLHILLGRLRDVKPAVAVHAERQRQLRIKRLLQLQEVALRQLGAGLFWLRISLQTPMNKIDDANTAAAAPESAARAIDGDASTAESGAGSPEGTDTAPDGAALAIHTRVVAVVKAIEITVHKRRGQVLLDAFLSRWLREVHVGVAHYGITMPDALERIINGPPKAHRELFEALQATPLGAGNEPWENWQLEDANTKQKTPSTSAGEASSRRKKVSTEKSARAPRDAGRLNSFHRSSQIETAAGGFPSVCGSPTATTSHAAQGRHRTLQETISPTTVSSSAESALPPQVPSPPKAGHRQANALPASLGQAAVFASLSRNPRAPPAFRDTSASFSARVFEFSSSTVAFQIPSPVPFRAAVSSTPPHSSEAFTQRKTGVVAQLPVAPADVFGSEVSIAALAHVPVSPDNNPLPEGSVPPLDALESSVEASVPRLGPSFLVSAHQRVDGALVQSTGEARGDWSSQAKGTQELAFQDPEKFMLEPSISSLQASPSRPVPASISTDVESRLTSDIQQSGSPVDIYGTPINFREWALPPSVPDRFVEGLLTNTEPDAPNAATVAAGFAALAKLFSGSSDQQSGWNNTP</sequence>
<feature type="region of interest" description="Disordered" evidence="1">
    <location>
        <begin position="250"/>
        <end position="278"/>
    </location>
</feature>
<feature type="compositionally biased region" description="Polar residues" evidence="1">
    <location>
        <begin position="447"/>
        <end position="460"/>
    </location>
</feature>
<dbReference type="Proteomes" id="UP000030763">
    <property type="component" value="Unassembled WGS sequence"/>
</dbReference>